<dbReference type="AlphaFoldDB" id="A0A150P926"/>
<dbReference type="Pfam" id="PF13561">
    <property type="entry name" value="adh_short_C2"/>
    <property type="match status" value="1"/>
</dbReference>
<accession>A0A150P926</accession>
<proteinExistence type="inferred from homology"/>
<comment type="caution">
    <text evidence="3">The sequence shown here is derived from an EMBL/GenBank/DDBJ whole genome shotgun (WGS) entry which is preliminary data.</text>
</comment>
<dbReference type="PRINTS" id="PR00081">
    <property type="entry name" value="GDHRDH"/>
</dbReference>
<comment type="similarity">
    <text evidence="1">Belongs to the short-chain dehydrogenases/reductases (SDR) family.</text>
</comment>
<dbReference type="InterPro" id="IPR051122">
    <property type="entry name" value="SDR_DHRS6-like"/>
</dbReference>
<evidence type="ECO:0008006" key="5">
    <source>
        <dbReference type="Google" id="ProtNLM"/>
    </source>
</evidence>
<dbReference type="InterPro" id="IPR002347">
    <property type="entry name" value="SDR_fam"/>
</dbReference>
<evidence type="ECO:0000313" key="4">
    <source>
        <dbReference type="Proteomes" id="UP000075604"/>
    </source>
</evidence>
<dbReference type="Proteomes" id="UP000075604">
    <property type="component" value="Unassembled WGS sequence"/>
</dbReference>
<dbReference type="InterPro" id="IPR036291">
    <property type="entry name" value="NAD(P)-bd_dom_sf"/>
</dbReference>
<dbReference type="GO" id="GO:0016491">
    <property type="term" value="F:oxidoreductase activity"/>
    <property type="evidence" value="ECO:0007669"/>
    <property type="project" value="UniProtKB-KW"/>
</dbReference>
<evidence type="ECO:0000256" key="1">
    <source>
        <dbReference type="ARBA" id="ARBA00006484"/>
    </source>
</evidence>
<dbReference type="EMBL" id="JELX01003478">
    <property type="protein sequence ID" value="KYF52126.1"/>
    <property type="molecule type" value="Genomic_DNA"/>
</dbReference>
<dbReference type="PANTHER" id="PTHR43477">
    <property type="entry name" value="DIHYDROANTICAPSIN 7-DEHYDROGENASE"/>
    <property type="match status" value="1"/>
</dbReference>
<dbReference type="Gene3D" id="3.40.50.720">
    <property type="entry name" value="NAD(P)-binding Rossmann-like Domain"/>
    <property type="match status" value="1"/>
</dbReference>
<gene>
    <name evidence="3" type="ORF">BE04_34655</name>
</gene>
<evidence type="ECO:0000256" key="2">
    <source>
        <dbReference type="ARBA" id="ARBA00023002"/>
    </source>
</evidence>
<reference evidence="3 4" key="1">
    <citation type="submission" date="2014-02" db="EMBL/GenBank/DDBJ databases">
        <title>The small core and large imbalanced accessory genome model reveals a collaborative survival strategy of Sorangium cellulosum strains in nature.</title>
        <authorList>
            <person name="Han K."/>
            <person name="Peng R."/>
            <person name="Blom J."/>
            <person name="Li Y.-Z."/>
        </authorList>
    </citation>
    <scope>NUCLEOTIDE SEQUENCE [LARGE SCALE GENOMIC DNA]</scope>
    <source>
        <strain evidence="3 4">So0157-18</strain>
    </source>
</reference>
<protein>
    <recommendedName>
        <fullName evidence="5">Short-chain dehydrogenase</fullName>
    </recommendedName>
</protein>
<evidence type="ECO:0000313" key="3">
    <source>
        <dbReference type="EMBL" id="KYF52126.1"/>
    </source>
</evidence>
<name>A0A150P926_SORCE</name>
<dbReference type="PANTHER" id="PTHR43477:SF1">
    <property type="entry name" value="DIHYDROANTICAPSIN 7-DEHYDROGENASE"/>
    <property type="match status" value="1"/>
</dbReference>
<keyword evidence="2" id="KW-0560">Oxidoreductase</keyword>
<dbReference type="SUPFAM" id="SSF51735">
    <property type="entry name" value="NAD(P)-binding Rossmann-fold domains"/>
    <property type="match status" value="1"/>
</dbReference>
<organism evidence="3 4">
    <name type="scientific">Sorangium cellulosum</name>
    <name type="common">Polyangium cellulosum</name>
    <dbReference type="NCBI Taxonomy" id="56"/>
    <lineage>
        <taxon>Bacteria</taxon>
        <taxon>Pseudomonadati</taxon>
        <taxon>Myxococcota</taxon>
        <taxon>Polyangia</taxon>
        <taxon>Polyangiales</taxon>
        <taxon>Polyangiaceae</taxon>
        <taxon>Sorangium</taxon>
    </lineage>
</organism>
<sequence>MVSATFAALETLARGLAIELGPLRVNVIRPGYTDSEMWSFLDDAAREQLRERVRAAMPVRRMGTVEDIGHAAVFLMTNPQVTGSVLDITGGETLVDGL</sequence>